<keyword evidence="2" id="KW-1185">Reference proteome</keyword>
<accession>A0A1J9Q1W4</accession>
<protein>
    <submittedName>
        <fullName evidence="1">Uncharacterized protein</fullName>
    </submittedName>
</protein>
<comment type="caution">
    <text evidence="1">The sequence shown here is derived from an EMBL/GenBank/DDBJ whole genome shotgun (WGS) entry which is preliminary data.</text>
</comment>
<reference evidence="1 2" key="1">
    <citation type="submission" date="2015-08" db="EMBL/GenBank/DDBJ databases">
        <title>Emmonsia species relationships and genome sequence.</title>
        <authorList>
            <person name="Cuomo C.A."/>
            <person name="Schwartz I.S."/>
            <person name="Kenyon C."/>
            <person name="De Hoog G.S."/>
            <person name="Govender N.P."/>
            <person name="Botha A."/>
            <person name="Moreno L."/>
            <person name="De Vries M."/>
            <person name="Munoz J.F."/>
            <person name="Stielow J.B."/>
        </authorList>
    </citation>
    <scope>NUCLEOTIDE SEQUENCE [LARGE SCALE GENOMIC DNA]</scope>
    <source>
        <strain evidence="1 2">EI222</strain>
    </source>
</reference>
<gene>
    <name evidence="1" type="ORF">ACJ73_09870</name>
</gene>
<sequence length="30" mass="3448">MAGEAGDRGDAVYWGRRPSRKLDMINLIWI</sequence>
<organism evidence="1 2">
    <name type="scientific">Blastomyces percursus</name>
    <dbReference type="NCBI Taxonomy" id="1658174"/>
    <lineage>
        <taxon>Eukaryota</taxon>
        <taxon>Fungi</taxon>
        <taxon>Dikarya</taxon>
        <taxon>Ascomycota</taxon>
        <taxon>Pezizomycotina</taxon>
        <taxon>Eurotiomycetes</taxon>
        <taxon>Eurotiomycetidae</taxon>
        <taxon>Onygenales</taxon>
        <taxon>Ajellomycetaceae</taxon>
        <taxon>Blastomyces</taxon>
    </lineage>
</organism>
<name>A0A1J9Q1W4_9EURO</name>
<evidence type="ECO:0000313" key="1">
    <source>
        <dbReference type="EMBL" id="OJD10247.1"/>
    </source>
</evidence>
<evidence type="ECO:0000313" key="2">
    <source>
        <dbReference type="Proteomes" id="UP000242791"/>
    </source>
</evidence>
<dbReference type="VEuPathDB" id="FungiDB:ACJ73_09870"/>
<dbReference type="EMBL" id="LGTZ01003080">
    <property type="protein sequence ID" value="OJD10247.1"/>
    <property type="molecule type" value="Genomic_DNA"/>
</dbReference>
<dbReference type="Proteomes" id="UP000242791">
    <property type="component" value="Unassembled WGS sequence"/>
</dbReference>
<dbReference type="AlphaFoldDB" id="A0A1J9Q1W4"/>
<proteinExistence type="predicted"/>